<protein>
    <submittedName>
        <fullName evidence="1">Uncharacterized protein</fullName>
    </submittedName>
</protein>
<comment type="caution">
    <text evidence="1">The sequence shown here is derived from an EMBL/GenBank/DDBJ whole genome shotgun (WGS) entry which is preliminary data.</text>
</comment>
<accession>A0ACC3S7M2</accession>
<evidence type="ECO:0000313" key="1">
    <source>
        <dbReference type="EMBL" id="KAK8194333.1"/>
    </source>
</evidence>
<keyword evidence="2" id="KW-1185">Reference proteome</keyword>
<proteinExistence type="predicted"/>
<sequence length="411" mass="45213">MSTGATPPRPPVLAIGNGETGPASREAPGEHSSSPTSLSELPFESQDHNTTLAQIQAAYEQLVSRRESMFSDTSYGAPAEINDMNGTQTHVEDSKRRKQYYDEQFRPKDSISGTVRERVQRDSPVVAELRTNVIIKDEFSLVTDLSYNLSQRYARPESSIMVLVDHSACLLLSGSFDPAYILTITALSSQLQPTSNKRNAALIQSFMADIISVPSERGIVRFAAIPEENYAINGTTLFGTIERMEKQTAEENSTWRKRASNRKSMTMRSKSANKLATGDVEALPQLPRNGGGMAPVLPSGTDAVFELPGIAPERPTQAQKQETNGVAKETQMDERPRPLSSNPTNRANVVKVPENRSRTPASTTQTQSQVQRSKSIGATEKPKKPPPVPEEKELKTSKVQKRKSLLSVFKR</sequence>
<evidence type="ECO:0000313" key="2">
    <source>
        <dbReference type="Proteomes" id="UP001320706"/>
    </source>
</evidence>
<reference evidence="1" key="1">
    <citation type="submission" date="2024-02" db="EMBL/GenBank/DDBJ databases">
        <title>Metagenome Assembled Genome of Zalaria obscura JY119.</title>
        <authorList>
            <person name="Vighnesh L."/>
            <person name="Jagadeeshwari U."/>
            <person name="Venkata Ramana C."/>
            <person name="Sasikala C."/>
        </authorList>
    </citation>
    <scope>NUCLEOTIDE SEQUENCE</scope>
    <source>
        <strain evidence="1">JY119</strain>
    </source>
</reference>
<organism evidence="1 2">
    <name type="scientific">Zalaria obscura</name>
    <dbReference type="NCBI Taxonomy" id="2024903"/>
    <lineage>
        <taxon>Eukaryota</taxon>
        <taxon>Fungi</taxon>
        <taxon>Dikarya</taxon>
        <taxon>Ascomycota</taxon>
        <taxon>Pezizomycotina</taxon>
        <taxon>Dothideomycetes</taxon>
        <taxon>Dothideomycetidae</taxon>
        <taxon>Dothideales</taxon>
        <taxon>Zalariaceae</taxon>
        <taxon>Zalaria</taxon>
    </lineage>
</organism>
<name>A0ACC3S7M2_9PEZI</name>
<dbReference type="EMBL" id="JAMKPW020000043">
    <property type="protein sequence ID" value="KAK8194333.1"/>
    <property type="molecule type" value="Genomic_DNA"/>
</dbReference>
<gene>
    <name evidence="1" type="ORF">M8818_007522</name>
</gene>
<dbReference type="Proteomes" id="UP001320706">
    <property type="component" value="Unassembled WGS sequence"/>
</dbReference>